<comment type="function">
    <text evidence="7">Essential cell division protein. May link together the upstream cell division proteins, which are predominantly cytoplasmic, with the downstream cell division proteins, which are predominantly periplasmic.</text>
</comment>
<dbReference type="HAMAP" id="MF_00599">
    <property type="entry name" value="FtsB"/>
    <property type="match status" value="1"/>
</dbReference>
<keyword evidence="2 7" id="KW-0132">Cell division</keyword>
<dbReference type="Proteomes" id="UP000282438">
    <property type="component" value="Chromosome"/>
</dbReference>
<keyword evidence="6 7" id="KW-0131">Cell cycle</keyword>
<dbReference type="PANTHER" id="PTHR37485">
    <property type="entry name" value="CELL DIVISION PROTEIN FTSB"/>
    <property type="match status" value="1"/>
</dbReference>
<comment type="subcellular location">
    <subcellularLocation>
        <location evidence="7">Cell inner membrane</location>
        <topology evidence="7">Single-pass type II membrane protein</topology>
    </subcellularLocation>
    <text evidence="7">Localizes to the division septum.</text>
</comment>
<evidence type="ECO:0000256" key="1">
    <source>
        <dbReference type="ARBA" id="ARBA00022475"/>
    </source>
</evidence>
<feature type="topological domain" description="Periplasmic" evidence="7">
    <location>
        <begin position="22"/>
        <end position="110"/>
    </location>
</feature>
<gene>
    <name evidence="7 8" type="primary">ftsB</name>
    <name evidence="8" type="ORF">EJO50_06790</name>
</gene>
<accession>A0A3S8ZRT5</accession>
<evidence type="ECO:0000256" key="2">
    <source>
        <dbReference type="ARBA" id="ARBA00022618"/>
    </source>
</evidence>
<dbReference type="Pfam" id="PF04977">
    <property type="entry name" value="DivIC"/>
    <property type="match status" value="1"/>
</dbReference>
<keyword evidence="1 7" id="KW-1003">Cell membrane</keyword>
<dbReference type="InterPro" id="IPR023081">
    <property type="entry name" value="Cell_div_FtsB"/>
</dbReference>
<keyword evidence="7" id="KW-0997">Cell inner membrane</keyword>
<keyword evidence="4 7" id="KW-1133">Transmembrane helix</keyword>
<dbReference type="EMBL" id="CP034433">
    <property type="protein sequence ID" value="AZN36213.1"/>
    <property type="molecule type" value="Genomic_DNA"/>
</dbReference>
<keyword evidence="3 7" id="KW-0812">Transmembrane</keyword>
<sequence>MRLLAIIFSIMIAALQWPLWIGKGSWLRAWQLDHQLVEKKQHNEKLKERNDALDADVRDLKTGSDAIEERGRNELGMIRQDEVFFQVLDKNHPALTTPSSASVAKASPAK</sequence>
<dbReference type="GO" id="GO:0030428">
    <property type="term" value="C:cell septum"/>
    <property type="evidence" value="ECO:0007669"/>
    <property type="project" value="TreeGrafter"/>
</dbReference>
<organism evidence="8 9">
    <name type="scientific">Iodobacter ciconiae</name>
    <dbReference type="NCBI Taxonomy" id="2496266"/>
    <lineage>
        <taxon>Bacteria</taxon>
        <taxon>Pseudomonadati</taxon>
        <taxon>Pseudomonadota</taxon>
        <taxon>Betaproteobacteria</taxon>
        <taxon>Neisseriales</taxon>
        <taxon>Chitinibacteraceae</taxon>
        <taxon>Iodobacter</taxon>
    </lineage>
</organism>
<evidence type="ECO:0000256" key="3">
    <source>
        <dbReference type="ARBA" id="ARBA00022692"/>
    </source>
</evidence>
<dbReference type="GO" id="GO:0032153">
    <property type="term" value="C:cell division site"/>
    <property type="evidence" value="ECO:0007669"/>
    <property type="project" value="UniProtKB-UniRule"/>
</dbReference>
<proteinExistence type="inferred from homology"/>
<protein>
    <recommendedName>
        <fullName evidence="7">Cell division protein FtsB</fullName>
    </recommendedName>
</protein>
<dbReference type="OrthoDB" id="7061211at2"/>
<comment type="similarity">
    <text evidence="7">Belongs to the FtsB family.</text>
</comment>
<dbReference type="RefSeq" id="WP_125972680.1">
    <property type="nucleotide sequence ID" value="NZ_CP034433.1"/>
</dbReference>
<evidence type="ECO:0000256" key="7">
    <source>
        <dbReference type="HAMAP-Rule" id="MF_00599"/>
    </source>
</evidence>
<evidence type="ECO:0000313" key="8">
    <source>
        <dbReference type="EMBL" id="AZN36213.1"/>
    </source>
</evidence>
<dbReference type="AlphaFoldDB" id="A0A3S8ZRT5"/>
<keyword evidence="5 7" id="KW-0472">Membrane</keyword>
<dbReference type="InterPro" id="IPR007060">
    <property type="entry name" value="FtsL/DivIC"/>
</dbReference>
<dbReference type="GO" id="GO:0005886">
    <property type="term" value="C:plasma membrane"/>
    <property type="evidence" value="ECO:0007669"/>
    <property type="project" value="UniProtKB-SubCell"/>
</dbReference>
<keyword evidence="7" id="KW-0175">Coiled coil</keyword>
<dbReference type="KEGG" id="iod:EJO50_06790"/>
<reference evidence="8 9" key="1">
    <citation type="submission" date="2018-12" db="EMBL/GenBank/DDBJ databases">
        <title>Complete genome sequence of Iodobacter sp. H11R3.</title>
        <authorList>
            <person name="Bae J.-W."/>
        </authorList>
    </citation>
    <scope>NUCLEOTIDE SEQUENCE [LARGE SCALE GENOMIC DNA]</scope>
    <source>
        <strain evidence="8 9">H11R3</strain>
    </source>
</reference>
<dbReference type="GO" id="GO:0043093">
    <property type="term" value="P:FtsZ-dependent cytokinesis"/>
    <property type="evidence" value="ECO:0007669"/>
    <property type="project" value="UniProtKB-UniRule"/>
</dbReference>
<dbReference type="PANTHER" id="PTHR37485:SF1">
    <property type="entry name" value="CELL DIVISION PROTEIN FTSB"/>
    <property type="match status" value="1"/>
</dbReference>
<dbReference type="NCBIfam" id="NF002058">
    <property type="entry name" value="PRK00888.1"/>
    <property type="match status" value="1"/>
</dbReference>
<feature type="topological domain" description="Cytoplasmic" evidence="7">
    <location>
        <begin position="1"/>
        <end position="3"/>
    </location>
</feature>
<comment type="subunit">
    <text evidence="7">Part of a complex composed of FtsB, FtsL and FtsQ.</text>
</comment>
<evidence type="ECO:0000256" key="6">
    <source>
        <dbReference type="ARBA" id="ARBA00023306"/>
    </source>
</evidence>
<keyword evidence="9" id="KW-1185">Reference proteome</keyword>
<evidence type="ECO:0000313" key="9">
    <source>
        <dbReference type="Proteomes" id="UP000282438"/>
    </source>
</evidence>
<name>A0A3S8ZRT5_9NEIS</name>
<evidence type="ECO:0000256" key="4">
    <source>
        <dbReference type="ARBA" id="ARBA00022989"/>
    </source>
</evidence>
<feature type="coiled-coil region" evidence="7">
    <location>
        <begin position="36"/>
        <end position="63"/>
    </location>
</feature>
<evidence type="ECO:0000256" key="5">
    <source>
        <dbReference type="ARBA" id="ARBA00023136"/>
    </source>
</evidence>